<accession>A0AAE3H2C0</accession>
<keyword evidence="3" id="KW-1185">Reference proteome</keyword>
<dbReference type="Gene3D" id="2.30.30.140">
    <property type="match status" value="1"/>
</dbReference>
<protein>
    <recommendedName>
        <fullName evidence="1">Peptidase C14 caspase domain-containing protein</fullName>
    </recommendedName>
</protein>
<dbReference type="InterPro" id="IPR011600">
    <property type="entry name" value="Pept_C14_caspase"/>
</dbReference>
<dbReference type="InterPro" id="IPR016197">
    <property type="entry name" value="Chromo-like_dom_sf"/>
</dbReference>
<dbReference type="Gene3D" id="3.40.50.1460">
    <property type="match status" value="1"/>
</dbReference>
<evidence type="ECO:0000313" key="2">
    <source>
        <dbReference type="EMBL" id="MCP9763633.1"/>
    </source>
</evidence>
<sequence>MVGVLEWSDKNEFASFDKRGRVDAKILKFFQDNGIAADHIVYLKDKEATTSEVKKTFASFLKKAKKEDKLFFYYCGHGYHNDKNNVCFANYSGGDWTANEIIKAVDLNFAGKTAFFVADCCNSGGLADEAQKYKTKNFVALNSVVPKDLSTGNWTFSNALLYGLQGKNFVDTDSNGSLTLTELAQYIDQEMAIVEGQKAAYYVPQNLKNLVITNGIPKRKDKKIGDHVWVDYDGEDYLGFVTATDPTKGLNVRFYSYTNNELEWVAANRTKPFKCQSDFSVGALVSVYSTYDEKWMKARVLKKFSCLHYVRYEGYGSEWDEWVSPDKIKK</sequence>
<dbReference type="PROSITE" id="PS00018">
    <property type="entry name" value="EF_HAND_1"/>
    <property type="match status" value="1"/>
</dbReference>
<comment type="caution">
    <text evidence="2">The sequence shown here is derived from an EMBL/GenBank/DDBJ whole genome shotgun (WGS) entry which is preliminary data.</text>
</comment>
<evidence type="ECO:0000259" key="1">
    <source>
        <dbReference type="Pfam" id="PF00656"/>
    </source>
</evidence>
<feature type="domain" description="Peptidase C14 caspase" evidence="1">
    <location>
        <begin position="45"/>
        <end position="152"/>
    </location>
</feature>
<dbReference type="AlphaFoldDB" id="A0AAE3H2C0"/>
<dbReference type="InterPro" id="IPR018247">
    <property type="entry name" value="EF_Hand_1_Ca_BS"/>
</dbReference>
<organism evidence="2 3">
    <name type="scientific">Lacihabitans soyangensis</name>
    <dbReference type="NCBI Taxonomy" id="869394"/>
    <lineage>
        <taxon>Bacteria</taxon>
        <taxon>Pseudomonadati</taxon>
        <taxon>Bacteroidota</taxon>
        <taxon>Cytophagia</taxon>
        <taxon>Cytophagales</taxon>
        <taxon>Leadbetterellaceae</taxon>
        <taxon>Lacihabitans</taxon>
    </lineage>
</organism>
<reference evidence="2 3" key="1">
    <citation type="submission" date="2018-11" db="EMBL/GenBank/DDBJ databases">
        <title>Novel bacteria species description.</title>
        <authorList>
            <person name="Han J.-H."/>
        </authorList>
    </citation>
    <scope>NUCLEOTIDE SEQUENCE [LARGE SCALE GENOMIC DNA]</scope>
    <source>
        <strain evidence="2 3">KCTC23259</strain>
    </source>
</reference>
<dbReference type="Proteomes" id="UP001204144">
    <property type="component" value="Unassembled WGS sequence"/>
</dbReference>
<gene>
    <name evidence="2" type="ORF">EGI31_11755</name>
</gene>
<dbReference type="GO" id="GO:0004197">
    <property type="term" value="F:cysteine-type endopeptidase activity"/>
    <property type="evidence" value="ECO:0007669"/>
    <property type="project" value="InterPro"/>
</dbReference>
<dbReference type="SUPFAM" id="SSF54160">
    <property type="entry name" value="Chromo domain-like"/>
    <property type="match status" value="1"/>
</dbReference>
<proteinExistence type="predicted"/>
<dbReference type="EMBL" id="RJUF01000033">
    <property type="protein sequence ID" value="MCP9763633.1"/>
    <property type="molecule type" value="Genomic_DNA"/>
</dbReference>
<dbReference type="GO" id="GO:0006508">
    <property type="term" value="P:proteolysis"/>
    <property type="evidence" value="ECO:0007669"/>
    <property type="project" value="InterPro"/>
</dbReference>
<name>A0AAE3H2C0_9BACT</name>
<evidence type="ECO:0000313" key="3">
    <source>
        <dbReference type="Proteomes" id="UP001204144"/>
    </source>
</evidence>
<dbReference type="Pfam" id="PF00656">
    <property type="entry name" value="Peptidase_C14"/>
    <property type="match status" value="1"/>
</dbReference>